<organism evidence="1 2">
    <name type="scientific">Lachnobacterium bovis</name>
    <dbReference type="NCBI Taxonomy" id="140626"/>
    <lineage>
        <taxon>Bacteria</taxon>
        <taxon>Bacillati</taxon>
        <taxon>Bacillota</taxon>
        <taxon>Clostridia</taxon>
        <taxon>Lachnospirales</taxon>
        <taxon>Lachnospiraceae</taxon>
        <taxon>Lachnobacterium</taxon>
    </lineage>
</organism>
<dbReference type="Pfam" id="PF06949">
    <property type="entry name" value="DUF1292"/>
    <property type="match status" value="1"/>
</dbReference>
<evidence type="ECO:0008006" key="3">
    <source>
        <dbReference type="Google" id="ProtNLM"/>
    </source>
</evidence>
<gene>
    <name evidence="1" type="ORF">SAMN02910429_00864</name>
</gene>
<sequence>MEKVIFTLEETNETIEFFILEETQLNGVKYLLVSENETGDSEAYILKEIQEQDGEVTYEMVDDDNEVQALGKIFAELLDEDTNVEF</sequence>
<evidence type="ECO:0000313" key="2">
    <source>
        <dbReference type="Proteomes" id="UP000182471"/>
    </source>
</evidence>
<proteinExistence type="predicted"/>
<accession>A0A1H9RI37</accession>
<dbReference type="InterPro" id="IPR009711">
    <property type="entry name" value="UPF0473"/>
</dbReference>
<dbReference type="EMBL" id="FOGW01000008">
    <property type="protein sequence ID" value="SER71663.1"/>
    <property type="molecule type" value="Genomic_DNA"/>
</dbReference>
<dbReference type="Proteomes" id="UP000182471">
    <property type="component" value="Unassembled WGS sequence"/>
</dbReference>
<protein>
    <recommendedName>
        <fullName evidence="3">DUF1292 domain-containing protein</fullName>
    </recommendedName>
</protein>
<reference evidence="2" key="1">
    <citation type="submission" date="2016-10" db="EMBL/GenBank/DDBJ databases">
        <authorList>
            <person name="Varghese N."/>
            <person name="Submissions S."/>
        </authorList>
    </citation>
    <scope>NUCLEOTIDE SEQUENCE [LARGE SCALE GENOMIC DNA]</scope>
    <source>
        <strain evidence="2">S1b</strain>
    </source>
</reference>
<dbReference type="OrthoDB" id="1934714at2"/>
<name>A0A1H9RI37_9FIRM</name>
<evidence type="ECO:0000313" key="1">
    <source>
        <dbReference type="EMBL" id="SER71663.1"/>
    </source>
</evidence>
<keyword evidence="2" id="KW-1185">Reference proteome</keyword>
<dbReference type="RefSeq" id="WP_022747673.1">
    <property type="nucleotide sequence ID" value="NZ_FOGW01000008.1"/>
</dbReference>
<dbReference type="AlphaFoldDB" id="A0A1H9RI37"/>